<dbReference type="Gene3D" id="2.60.120.290">
    <property type="entry name" value="Spermadhesin, CUB domain"/>
    <property type="match status" value="4"/>
</dbReference>
<keyword evidence="1" id="KW-0378">Hydrolase</keyword>
<protein>
    <submittedName>
        <fullName evidence="8">CUB and sushi domain-containing protein 3</fullName>
    </submittedName>
</protein>
<dbReference type="Pfam" id="PF00084">
    <property type="entry name" value="Sushi"/>
    <property type="match status" value="4"/>
</dbReference>
<dbReference type="FunFam" id="2.10.70.10:FF:000047">
    <property type="entry name" value="CUB and Sushi multiple domains 3"/>
    <property type="match status" value="1"/>
</dbReference>
<evidence type="ECO:0000256" key="2">
    <source>
        <dbReference type="ARBA" id="ARBA00023157"/>
    </source>
</evidence>
<dbReference type="Gene3D" id="2.10.70.10">
    <property type="entry name" value="Complement Module, domain 1"/>
    <property type="match status" value="4"/>
</dbReference>
<evidence type="ECO:0000313" key="8">
    <source>
        <dbReference type="EMBL" id="ELK36531.1"/>
    </source>
</evidence>
<feature type="domain" description="Sushi" evidence="7">
    <location>
        <begin position="733"/>
        <end position="790"/>
    </location>
</feature>
<keyword evidence="1" id="KW-0720">Serine protease</keyword>
<dbReference type="FunFam" id="2.60.120.290:FF:000001">
    <property type="entry name" value="CUB and sushi domain-containing protein 3 isoform X1"/>
    <property type="match status" value="2"/>
</dbReference>
<evidence type="ECO:0000259" key="6">
    <source>
        <dbReference type="PROSITE" id="PS01180"/>
    </source>
</evidence>
<dbReference type="eggNOG" id="KOG4297">
    <property type="taxonomic scope" value="Eukaryota"/>
</dbReference>
<dbReference type="SUPFAM" id="SSF57535">
    <property type="entry name" value="Complement control module/SCR domain"/>
    <property type="match status" value="4"/>
</dbReference>
<dbReference type="PROSITE" id="PS50923">
    <property type="entry name" value="SUSHI"/>
    <property type="match status" value="4"/>
</dbReference>
<comment type="caution">
    <text evidence="3">Lacks conserved residue(s) required for the propagation of feature annotation.</text>
</comment>
<keyword evidence="9" id="KW-1185">Reference proteome</keyword>
<accession>L5MDU1</accession>
<keyword evidence="2 3" id="KW-1015">Disulfide bond</keyword>
<gene>
    <name evidence="8" type="ORF">MDA_GLEAN10006073</name>
</gene>
<dbReference type="PROSITE" id="PS01180">
    <property type="entry name" value="CUB"/>
    <property type="match status" value="4"/>
</dbReference>
<feature type="region of interest" description="Disordered" evidence="4">
    <location>
        <begin position="201"/>
        <end position="233"/>
    </location>
</feature>
<evidence type="ECO:0000313" key="9">
    <source>
        <dbReference type="Proteomes" id="UP000010556"/>
    </source>
</evidence>
<dbReference type="FunFam" id="2.10.70.10:FF:000002">
    <property type="entry name" value="CUB and Sushi multiple domains 3"/>
    <property type="match status" value="3"/>
</dbReference>
<feature type="compositionally biased region" description="Polar residues" evidence="4">
    <location>
        <begin position="201"/>
        <end position="210"/>
    </location>
</feature>
<evidence type="ECO:0000256" key="3">
    <source>
        <dbReference type="PROSITE-ProRule" id="PRU00302"/>
    </source>
</evidence>
<keyword evidence="3" id="KW-0768">Sushi</keyword>
<name>L5MDU1_MYODS</name>
<sequence length="964" mass="104910">MTVTSALPWSVASTHLLHYLAVANACHVPRMCPGAEDACGGTMRGSSGIISSPSFPNEYHNNADCTWTIVAEPGDTISLIFTDFQMEEKYDYLEIEGSEPPTIWLSGMNIPPPIISNKNWLRLHFVTDSNHRYRGFSAPYQGSSTLTLTTSTGELEEHNRTATGAIAVASTSADVTVSSVTAVTIHRLSEEQRVQVTNLRNAGLDPNTSKDGLPPHQADTQSTRRRPRNAEQIERTNELAVVTHRVNEGGIKTASNLCPDPGEPENGKRVGSDFSLGSTVQFSCDEDYVLQGAKSITCQRIAEVFAAWSDHRPVCKVKTCGSNLQGPSGTFTSPNFPFQYDSNAQCVWVITAVNTNKHALCFIELALECDLEIGYDTLTIGDGGEVGDPRTVLQVLTGSFVPDLIVSMSSQMWLHLQTDESVGSVGFKVNYKVPCLSNFTAPMGTVLSPDYPEGYGNNLNCIWTIISDPGSRIHLSFNDFDLESQFDFLAVKDGDSPDSPILGTFTGAEVPSHLTSNSHILRLEFQADHSMSGRGFNITYNTFGHNECPDPGIPINARRFGDNFQLGSSISVICEEGFIKTQGTETITCILMDGKVMWSGPIPRCGGGRRSMQELPPGGQCAPTGGALLSQKLGSRLASAEAVAGISPASVAVLRSSEQADSKEFQTELNYDVLEVHDGPNLLSPLLGSYNGTQVPQFLFSSSNFIYLLFTTDNSRSNNGFKIHYESVTVNTYSCLDPGIPVHGRRYGHDFSIGSTVSFSCDPGYRLSHEEPLLCEKNHWWSHPLPTCDGVQFNFHTFHLEDHHDYLLITENGSFTQPLARLTGSELPSTINAGLYGNFRAQLRFISDFSISYEGFNITFSEYNLEPCEDPGIPQYGNRIGFSFGVGDTLTFTCSSGYRLEGTSEVICLGGGRRVWSAPLPRPKMAVQCYLLLLLIPGPLHLPLLPLSRLAAALLGSPGCGAQP</sequence>
<keyword evidence="5" id="KW-0732">Signal</keyword>
<feature type="chain" id="PRO_5003971168" evidence="5">
    <location>
        <begin position="26"/>
        <end position="964"/>
    </location>
</feature>
<feature type="domain" description="Sushi" evidence="7">
    <location>
        <begin position="546"/>
        <end position="607"/>
    </location>
</feature>
<dbReference type="InterPro" id="IPR000436">
    <property type="entry name" value="Sushi_SCR_CCP_dom"/>
</dbReference>
<dbReference type="InterPro" id="IPR000859">
    <property type="entry name" value="CUB_dom"/>
</dbReference>
<feature type="domain" description="CUB" evidence="6">
    <location>
        <begin position="320"/>
        <end position="434"/>
    </location>
</feature>
<feature type="domain" description="CUB" evidence="6">
    <location>
        <begin position="435"/>
        <end position="543"/>
    </location>
</feature>
<feature type="domain" description="Sushi" evidence="7">
    <location>
        <begin position="256"/>
        <end position="317"/>
    </location>
</feature>
<dbReference type="SMART" id="SM00042">
    <property type="entry name" value="CUB"/>
    <property type="match status" value="4"/>
</dbReference>
<evidence type="ECO:0000256" key="1">
    <source>
        <dbReference type="ARBA" id="ARBA00022825"/>
    </source>
</evidence>
<organism evidence="8 9">
    <name type="scientific">Myotis davidii</name>
    <name type="common">David's myotis</name>
    <dbReference type="NCBI Taxonomy" id="225400"/>
    <lineage>
        <taxon>Eukaryota</taxon>
        <taxon>Metazoa</taxon>
        <taxon>Chordata</taxon>
        <taxon>Craniata</taxon>
        <taxon>Vertebrata</taxon>
        <taxon>Euteleostomi</taxon>
        <taxon>Mammalia</taxon>
        <taxon>Eutheria</taxon>
        <taxon>Laurasiatheria</taxon>
        <taxon>Chiroptera</taxon>
        <taxon>Yangochiroptera</taxon>
        <taxon>Vespertilionidae</taxon>
        <taxon>Myotis</taxon>
    </lineage>
</organism>
<evidence type="ECO:0000256" key="4">
    <source>
        <dbReference type="SAM" id="MobiDB-lite"/>
    </source>
</evidence>
<dbReference type="SUPFAM" id="SSF49854">
    <property type="entry name" value="Spermadhesin, CUB domain"/>
    <property type="match status" value="5"/>
</dbReference>
<dbReference type="InterPro" id="IPR035976">
    <property type="entry name" value="Sushi/SCR/CCP_sf"/>
</dbReference>
<feature type="domain" description="CUB" evidence="6">
    <location>
        <begin position="605"/>
        <end position="728"/>
    </location>
</feature>
<dbReference type="SMART" id="SM00032">
    <property type="entry name" value="CCP"/>
    <property type="match status" value="4"/>
</dbReference>
<evidence type="ECO:0000259" key="7">
    <source>
        <dbReference type="PROSITE" id="PS50923"/>
    </source>
</evidence>
<keyword evidence="1" id="KW-0645">Protease</keyword>
<dbReference type="PANTHER" id="PTHR24255">
    <property type="entry name" value="COMPLEMENT COMPONENT 1, S SUBCOMPONENT-RELATED"/>
    <property type="match status" value="1"/>
</dbReference>
<evidence type="ECO:0000256" key="5">
    <source>
        <dbReference type="SAM" id="SignalP"/>
    </source>
</evidence>
<dbReference type="FunFam" id="2.60.120.290:FF:000005">
    <property type="entry name" value="Procollagen C-endopeptidase enhancer 1"/>
    <property type="match status" value="1"/>
</dbReference>
<dbReference type="PANTHER" id="PTHR24255:SF31">
    <property type="entry name" value="CUBILIN-LIKE PROTEIN"/>
    <property type="match status" value="1"/>
</dbReference>
<dbReference type="EMBL" id="KB101589">
    <property type="protein sequence ID" value="ELK36531.1"/>
    <property type="molecule type" value="Genomic_DNA"/>
</dbReference>
<feature type="domain" description="Sushi" evidence="7">
    <location>
        <begin position="866"/>
        <end position="925"/>
    </location>
</feature>
<dbReference type="GO" id="GO:0004252">
    <property type="term" value="F:serine-type endopeptidase activity"/>
    <property type="evidence" value="ECO:0007669"/>
    <property type="project" value="TreeGrafter"/>
</dbReference>
<feature type="domain" description="CUB" evidence="6">
    <location>
        <begin position="39"/>
        <end position="143"/>
    </location>
</feature>
<feature type="signal peptide" evidence="5">
    <location>
        <begin position="1"/>
        <end position="25"/>
    </location>
</feature>
<reference evidence="9" key="1">
    <citation type="journal article" date="2013" name="Science">
        <title>Comparative analysis of bat genomes provides insight into the evolution of flight and immunity.</title>
        <authorList>
            <person name="Zhang G."/>
            <person name="Cowled C."/>
            <person name="Shi Z."/>
            <person name="Huang Z."/>
            <person name="Bishop-Lilly K.A."/>
            <person name="Fang X."/>
            <person name="Wynne J.W."/>
            <person name="Xiong Z."/>
            <person name="Baker M.L."/>
            <person name="Zhao W."/>
            <person name="Tachedjian M."/>
            <person name="Zhu Y."/>
            <person name="Zhou P."/>
            <person name="Jiang X."/>
            <person name="Ng J."/>
            <person name="Yang L."/>
            <person name="Wu L."/>
            <person name="Xiao J."/>
            <person name="Feng Y."/>
            <person name="Chen Y."/>
            <person name="Sun X."/>
            <person name="Zhang Y."/>
            <person name="Marsh G.A."/>
            <person name="Crameri G."/>
            <person name="Broder C.C."/>
            <person name="Frey K.G."/>
            <person name="Wang L.F."/>
            <person name="Wang J."/>
        </authorList>
    </citation>
    <scope>NUCLEOTIDE SEQUENCE [LARGE SCALE GENOMIC DNA]</scope>
</reference>
<dbReference type="InterPro" id="IPR035914">
    <property type="entry name" value="Sperma_CUB_dom_sf"/>
</dbReference>
<dbReference type="Proteomes" id="UP000010556">
    <property type="component" value="Unassembled WGS sequence"/>
</dbReference>
<dbReference type="AlphaFoldDB" id="L5MDU1"/>
<dbReference type="GO" id="GO:0005615">
    <property type="term" value="C:extracellular space"/>
    <property type="evidence" value="ECO:0007669"/>
    <property type="project" value="TreeGrafter"/>
</dbReference>
<proteinExistence type="predicted"/>
<dbReference type="CDD" id="cd00041">
    <property type="entry name" value="CUB"/>
    <property type="match status" value="5"/>
</dbReference>
<dbReference type="CDD" id="cd00033">
    <property type="entry name" value="CCP"/>
    <property type="match status" value="4"/>
</dbReference>
<feature type="disulfide bond" evidence="3">
    <location>
        <begin position="761"/>
        <end position="788"/>
    </location>
</feature>
<dbReference type="Pfam" id="PF00431">
    <property type="entry name" value="CUB"/>
    <property type="match status" value="4"/>
</dbReference>